<dbReference type="AlphaFoldDB" id="A0A218Z223"/>
<organism evidence="9 10">
    <name type="scientific">Diplocarpon coronariae</name>
    <dbReference type="NCBI Taxonomy" id="2795749"/>
    <lineage>
        <taxon>Eukaryota</taxon>
        <taxon>Fungi</taxon>
        <taxon>Dikarya</taxon>
        <taxon>Ascomycota</taxon>
        <taxon>Pezizomycotina</taxon>
        <taxon>Leotiomycetes</taxon>
        <taxon>Helotiales</taxon>
        <taxon>Drepanopezizaceae</taxon>
        <taxon>Diplocarpon</taxon>
    </lineage>
</organism>
<feature type="transmembrane region" description="Helical" evidence="8">
    <location>
        <begin position="44"/>
        <end position="63"/>
    </location>
</feature>
<reference evidence="9 10" key="1">
    <citation type="submission" date="2017-04" db="EMBL/GenBank/DDBJ databases">
        <title>Draft genome sequence of Marssonina coronaria NL1: causal agent of apple blotch.</title>
        <authorList>
            <person name="Cheng Q."/>
        </authorList>
    </citation>
    <scope>NUCLEOTIDE SEQUENCE [LARGE SCALE GENOMIC DNA]</scope>
    <source>
        <strain evidence="9 10">NL1</strain>
    </source>
</reference>
<feature type="transmembrane region" description="Helical" evidence="8">
    <location>
        <begin position="7"/>
        <end position="24"/>
    </location>
</feature>
<evidence type="ECO:0000256" key="4">
    <source>
        <dbReference type="ARBA" id="ARBA00022519"/>
    </source>
</evidence>
<feature type="transmembrane region" description="Helical" evidence="8">
    <location>
        <begin position="278"/>
        <end position="297"/>
    </location>
</feature>
<keyword evidence="2" id="KW-0813">Transport</keyword>
<keyword evidence="10" id="KW-1185">Reference proteome</keyword>
<dbReference type="PANTHER" id="PTHR30574:SF1">
    <property type="entry name" value="SULPHUR TRANSPORT DOMAIN-CONTAINING PROTEIN"/>
    <property type="match status" value="1"/>
</dbReference>
<dbReference type="PANTHER" id="PTHR30574">
    <property type="entry name" value="INNER MEMBRANE PROTEIN YEDE"/>
    <property type="match status" value="1"/>
</dbReference>
<comment type="caution">
    <text evidence="9">The sequence shown here is derived from an EMBL/GenBank/DDBJ whole genome shotgun (WGS) entry which is preliminary data.</text>
</comment>
<comment type="subcellular location">
    <subcellularLocation>
        <location evidence="1">Cell inner membrane</location>
        <topology evidence="1">Multi-pass membrane protein</topology>
    </subcellularLocation>
</comment>
<feature type="transmembrane region" description="Helical" evidence="8">
    <location>
        <begin position="248"/>
        <end position="266"/>
    </location>
</feature>
<evidence type="ECO:0000313" key="9">
    <source>
        <dbReference type="EMBL" id="OWP01603.1"/>
    </source>
</evidence>
<evidence type="ECO:0000256" key="5">
    <source>
        <dbReference type="ARBA" id="ARBA00022692"/>
    </source>
</evidence>
<evidence type="ECO:0000256" key="7">
    <source>
        <dbReference type="ARBA" id="ARBA00023136"/>
    </source>
</evidence>
<gene>
    <name evidence="9" type="ORF">B2J93_2119</name>
</gene>
<evidence type="ECO:0000256" key="1">
    <source>
        <dbReference type="ARBA" id="ARBA00004429"/>
    </source>
</evidence>
<accession>A0A218Z223</accession>
<evidence type="ECO:0000256" key="8">
    <source>
        <dbReference type="SAM" id="Phobius"/>
    </source>
</evidence>
<keyword evidence="3" id="KW-1003">Cell membrane</keyword>
<dbReference type="STRING" id="503106.A0A218Z223"/>
<feature type="transmembrane region" description="Helical" evidence="8">
    <location>
        <begin position="117"/>
        <end position="133"/>
    </location>
</feature>
<dbReference type="Proteomes" id="UP000242519">
    <property type="component" value="Unassembled WGS sequence"/>
</dbReference>
<dbReference type="InParanoid" id="A0A218Z223"/>
<dbReference type="GO" id="GO:0005886">
    <property type="term" value="C:plasma membrane"/>
    <property type="evidence" value="ECO:0007669"/>
    <property type="project" value="UniProtKB-SubCell"/>
</dbReference>
<evidence type="ECO:0000256" key="6">
    <source>
        <dbReference type="ARBA" id="ARBA00022989"/>
    </source>
</evidence>
<evidence type="ECO:0000313" key="10">
    <source>
        <dbReference type="Proteomes" id="UP000242519"/>
    </source>
</evidence>
<keyword evidence="6 8" id="KW-1133">Transmembrane helix</keyword>
<keyword evidence="7 8" id="KW-0472">Membrane</keyword>
<feature type="transmembrane region" description="Helical" evidence="8">
    <location>
        <begin position="84"/>
        <end position="105"/>
    </location>
</feature>
<sequence>MATTIKSILSGATFGAALIAAGVYSPSVIIGQMRLSDFHMLKTFLAASASSAIAIILTNKYNISSCKARTPATVNLFSPFDGNILGGAALGFGMALTGACPGTLIPQLVAGVRSGPLVLLGGLLGGILFSKFGKPLLGKVRMGDLVDKPTVFQSLEMTQGDATAIYEALCIAVIGSLTRFFPDGEGLLVPSVVGGMLIGVSQGASLLLTGGTLGISGAYEQLGDLFWWAEQSAVEGGKKPRPSIRATSFALGTVLGSWGLFEYLGLTIPSSELEIGPFRAVLGGILLTFGSRIAGGCTSGHGISGMSQLSVASIVTVTSIFGGGVALAALIG</sequence>
<evidence type="ECO:0000256" key="2">
    <source>
        <dbReference type="ARBA" id="ARBA00022448"/>
    </source>
</evidence>
<evidence type="ECO:0000256" key="3">
    <source>
        <dbReference type="ARBA" id="ARBA00022475"/>
    </source>
</evidence>
<name>A0A218Z223_9HELO</name>
<dbReference type="Pfam" id="PF04143">
    <property type="entry name" value="Sulf_transp"/>
    <property type="match status" value="1"/>
</dbReference>
<dbReference type="OrthoDB" id="10254418at2759"/>
<dbReference type="InterPro" id="IPR007272">
    <property type="entry name" value="Sulf_transp_TsuA/YedE"/>
</dbReference>
<proteinExistence type="predicted"/>
<protein>
    <submittedName>
        <fullName evidence="9">Uncharacterized protein</fullName>
    </submittedName>
</protein>
<dbReference type="EMBL" id="MZNU01000266">
    <property type="protein sequence ID" value="OWP01603.1"/>
    <property type="molecule type" value="Genomic_DNA"/>
</dbReference>
<feature type="transmembrane region" description="Helical" evidence="8">
    <location>
        <begin position="309"/>
        <end position="331"/>
    </location>
</feature>
<keyword evidence="5 8" id="KW-0812">Transmembrane</keyword>
<keyword evidence="4" id="KW-0997">Cell inner membrane</keyword>